<dbReference type="PANTHER" id="PTHR42048">
    <property type="entry name" value="ARS-BINDING PROTEIN 2"/>
    <property type="match status" value="1"/>
</dbReference>
<feature type="region of interest" description="Disordered" evidence="1">
    <location>
        <begin position="494"/>
        <end position="513"/>
    </location>
</feature>
<evidence type="ECO:0008006" key="4">
    <source>
        <dbReference type="Google" id="ProtNLM"/>
    </source>
</evidence>
<feature type="compositionally biased region" description="Polar residues" evidence="1">
    <location>
        <begin position="440"/>
        <end position="451"/>
    </location>
</feature>
<evidence type="ECO:0000256" key="1">
    <source>
        <dbReference type="SAM" id="MobiDB-lite"/>
    </source>
</evidence>
<feature type="compositionally biased region" description="Low complexity" evidence="1">
    <location>
        <begin position="495"/>
        <end position="510"/>
    </location>
</feature>
<name>A0A8H7AJ80_9EURO</name>
<proteinExistence type="predicted"/>
<feature type="region of interest" description="Disordered" evidence="1">
    <location>
        <begin position="678"/>
        <end position="697"/>
    </location>
</feature>
<feature type="compositionally biased region" description="Low complexity" evidence="1">
    <location>
        <begin position="416"/>
        <end position="426"/>
    </location>
</feature>
<comment type="caution">
    <text evidence="2">The sequence shown here is derived from an EMBL/GenBank/DDBJ whole genome shotgun (WGS) entry which is preliminary data.</text>
</comment>
<dbReference type="AlphaFoldDB" id="A0A8H7AJ80"/>
<dbReference type="OrthoDB" id="2104370at2759"/>
<feature type="region of interest" description="Disordered" evidence="1">
    <location>
        <begin position="387"/>
        <end position="482"/>
    </location>
</feature>
<dbReference type="PANTHER" id="PTHR42048:SF1">
    <property type="entry name" value="ARS-BINDING PROTEIN 2"/>
    <property type="match status" value="1"/>
</dbReference>
<reference evidence="2" key="1">
    <citation type="submission" date="2020-02" db="EMBL/GenBank/DDBJ databases">
        <authorList>
            <person name="Palmer J.M."/>
        </authorList>
    </citation>
    <scope>NUCLEOTIDE SEQUENCE</scope>
    <source>
        <strain evidence="2">EPUS1.4</strain>
        <tissue evidence="2">Thallus</tissue>
    </source>
</reference>
<evidence type="ECO:0000313" key="3">
    <source>
        <dbReference type="Proteomes" id="UP000606974"/>
    </source>
</evidence>
<dbReference type="EMBL" id="JAACFV010000045">
    <property type="protein sequence ID" value="KAF7509144.1"/>
    <property type="molecule type" value="Genomic_DNA"/>
</dbReference>
<sequence length="804" mass="88877">MDNNFHSNYHAMNDQGVHHRQTSPHQAYHGFRQLAPSGMESGMHNPRSSMTSTHLPRISGAPSPRHVRQGSIRSLQSSPRMLQSSPRLQRTGTPTSTVGRAAYSMSPPPLFDTASRGSQHTLEPHVVDNPALPSRDITNDNINDAYVKFILYANPGVPRDVDTTELRRVFRVPPRSDGKSFSIYTLWQLIKKLENKELKTWSQLAIELGVEPPSTEKGQSAQKIQQYAVRLKRWMRAMHIDAFFEYCLGKAHRYFTDLPTAAANSSEEGRDGVPLEEDLALRALMPEWRPKRGRKKIEEKESENNSEQPSAKRPHLDPHHSAVEYDGLGVHSAIFPGSAASWTAYPDDMNQDAWTMASAMSQGHNMPPNINPNMYPGRSGFEFTRWRRDMSPSGYPQSAITLGHREPEPIINEPQSAITPSASSKPKSSRRRHGPAVSSAWPSQGNASSGKQRGRPPAQKATQDEPLSAIPADGRPNGHSISTQITHNEDHVIGSTATSQTPPQQLSQSRPNKKLQLQVPERLGGPVRLATPPLVLVNGSGHLRRSSADYFRNPEGDEADDGEPTIVEQTRPSETLHDNHFTLEDVARSFATRLLHIKIIGRPVDLSVEEANMVANKAVLSICGDTSGAGPRYRRILAMKCAIVLGVEKEMGISSSSNADSHSHLSVRSVFQNADGSVSRSRKLNSSGTTDGTKGSYNYTISIDTTNSSSTFSSSILIRDIIVPAQVSSNVMEDDFSSLREQIKALSEVPASAIEPPTAINGEEDTTDDAWRQRFLDIRRDEKIAEEKLRRLKRLMLEVVMGSE</sequence>
<dbReference type="Pfam" id="PF09441">
    <property type="entry name" value="Abp2"/>
    <property type="match status" value="1"/>
</dbReference>
<dbReference type="InterPro" id="IPR018562">
    <property type="entry name" value="ARS-binding_2"/>
</dbReference>
<dbReference type="GO" id="GO:0003688">
    <property type="term" value="F:DNA replication origin binding"/>
    <property type="evidence" value="ECO:0007669"/>
    <property type="project" value="TreeGrafter"/>
</dbReference>
<keyword evidence="3" id="KW-1185">Reference proteome</keyword>
<feature type="compositionally biased region" description="Polar residues" evidence="1">
    <location>
        <begin position="71"/>
        <end position="98"/>
    </location>
</feature>
<feature type="region of interest" description="Disordered" evidence="1">
    <location>
        <begin position="39"/>
        <end position="99"/>
    </location>
</feature>
<evidence type="ECO:0000313" key="2">
    <source>
        <dbReference type="EMBL" id="KAF7509144.1"/>
    </source>
</evidence>
<feature type="region of interest" description="Disordered" evidence="1">
    <location>
        <begin position="290"/>
        <end position="322"/>
    </location>
</feature>
<dbReference type="Proteomes" id="UP000606974">
    <property type="component" value="Unassembled WGS sequence"/>
</dbReference>
<organism evidence="2 3">
    <name type="scientific">Endocarpon pusillum</name>
    <dbReference type="NCBI Taxonomy" id="364733"/>
    <lineage>
        <taxon>Eukaryota</taxon>
        <taxon>Fungi</taxon>
        <taxon>Dikarya</taxon>
        <taxon>Ascomycota</taxon>
        <taxon>Pezizomycotina</taxon>
        <taxon>Eurotiomycetes</taxon>
        <taxon>Chaetothyriomycetidae</taxon>
        <taxon>Verrucariales</taxon>
        <taxon>Verrucariaceae</taxon>
        <taxon>Endocarpon</taxon>
    </lineage>
</organism>
<accession>A0A8H7AJ80</accession>
<protein>
    <recommendedName>
        <fullName evidence="4">ARS binding protein Abp2</fullName>
    </recommendedName>
</protein>
<gene>
    <name evidence="2" type="ORF">GJ744_008371</name>
</gene>